<accession>A0A445KZT4</accession>
<dbReference type="AlphaFoldDB" id="A0A445KZT4"/>
<gene>
    <name evidence="8" type="ORF">D0Y65_009506</name>
</gene>
<dbReference type="Pfam" id="PF04873">
    <property type="entry name" value="EIN3_DNA-bd"/>
    <property type="match status" value="1"/>
</dbReference>
<feature type="coiled-coil region" evidence="5">
    <location>
        <begin position="25"/>
        <end position="61"/>
    </location>
</feature>
<proteinExistence type="inferred from homology"/>
<feature type="domain" description="Ethylene insensitive 3-like DNA-binding" evidence="7">
    <location>
        <begin position="42"/>
        <end position="283"/>
    </location>
</feature>
<keyword evidence="4" id="KW-0539">Nucleus</keyword>
<dbReference type="Proteomes" id="UP000289340">
    <property type="component" value="Chromosome 4"/>
</dbReference>
<feature type="region of interest" description="Disordered" evidence="6">
    <location>
        <begin position="347"/>
        <end position="396"/>
    </location>
</feature>
<dbReference type="Gene3D" id="1.10.3180.10">
    <property type="entry name" value="DNA-binding domain of EIN3-like"/>
    <property type="match status" value="2"/>
</dbReference>
<keyword evidence="9" id="KW-1185">Reference proteome</keyword>
<name>A0A445KZT4_GLYSO</name>
<protein>
    <submittedName>
        <fullName evidence="8">ETHYLENE INSENSITIVE 3-like 1 protein</fullName>
    </submittedName>
</protein>
<dbReference type="GO" id="GO:0003677">
    <property type="term" value="F:DNA binding"/>
    <property type="evidence" value="ECO:0007669"/>
    <property type="project" value="TreeGrafter"/>
</dbReference>
<organism evidence="8 9">
    <name type="scientific">Glycine soja</name>
    <name type="common">Wild soybean</name>
    <dbReference type="NCBI Taxonomy" id="3848"/>
    <lineage>
        <taxon>Eukaryota</taxon>
        <taxon>Viridiplantae</taxon>
        <taxon>Streptophyta</taxon>
        <taxon>Embryophyta</taxon>
        <taxon>Tracheophyta</taxon>
        <taxon>Spermatophyta</taxon>
        <taxon>Magnoliopsida</taxon>
        <taxon>eudicotyledons</taxon>
        <taxon>Gunneridae</taxon>
        <taxon>Pentapetalae</taxon>
        <taxon>rosids</taxon>
        <taxon>fabids</taxon>
        <taxon>Fabales</taxon>
        <taxon>Fabaceae</taxon>
        <taxon>Papilionoideae</taxon>
        <taxon>50 kb inversion clade</taxon>
        <taxon>NPAAA clade</taxon>
        <taxon>indigoferoid/millettioid clade</taxon>
        <taxon>Phaseoleae</taxon>
        <taxon>Glycine</taxon>
        <taxon>Glycine subgen. Soja</taxon>
    </lineage>
</organism>
<dbReference type="PANTHER" id="PTHR33305:SF11">
    <property type="entry name" value="PROTEIN ETHYLENE INSENSITIVE 3"/>
    <property type="match status" value="1"/>
</dbReference>
<dbReference type="InterPro" id="IPR023278">
    <property type="entry name" value="Ethylene_insens-like_DNA-bd"/>
</dbReference>
<keyword evidence="5" id="KW-0175">Coiled coil</keyword>
<evidence type="ECO:0000256" key="2">
    <source>
        <dbReference type="ARBA" id="ARBA00009416"/>
    </source>
</evidence>
<sequence length="789" mass="86788">MDYMGDHNMTIDLLDNSVRTIEEGLNMVEEEENGQEQELTIEELETRMWRDRMLLRKLKDERKEREQGKTVEMMKKKALTRAQDIVLKNMLKMMEVCDVRGFVYGIIPEKGKPVSGASDNLPGWWKERVKFDRNGPAAMLRYDEESGLDDLLNEFSGDPASPYRLSDLPDTTLGSLLSCLMQHCDPPQRRYPLDKGVAPPWWPTGLEIWWPELGFSEDPGPPPYKKPHDLKKAWKLSVLTAVIKHISPDVTKINNIVRHSRTLQDKLTAKETSVWSAVMKREETLARRLHPHLFPPQPIIRRPNEIHGARYFLGGQSSHNPPPTLNVAAHSNNNMLLASGSARNFLGGQNNPPPAYNVSNGGARNFLGGQNSPTPPSNVGNGDGRSFLGEQNNPPPITTNVVNGISDNNSMVAVNNGNVVALGHGANKRKEVQGITIPHDAYSCHSPQCPYHESSFGFSDRNVRNNHQLTCRYNNGNKDNNNTIQVVGGGGASSSSQVGSGNPSNVNVPLGQSMNTAATVVNPNQTQNLTNGQPMNISAPVMTQNQSLTIGHPRHNAAPTVSQNQTLTVISDNSGEKGSGGLMHNMNVLQQKNSTSGAGSSSMSVVVPLGNQNLQQVQNVLQPQVVDNENFFGGGRVSLDKINFFGNNNNNMNINVHPLLEASQNMQQLQNAQPQVDKNFFGARVSVDKNNNLVGNTNIMNNIVPPLGSQNMQQVQNVQPQVDKSTFVGERVDGGASGYKLNNAEVHGDFSTSTSMDPSSYEWDANNSQSDFMDSLLEAPSQDLFWLYN</sequence>
<dbReference type="SUPFAM" id="SSF116768">
    <property type="entry name" value="DNA-binding domain of EIN3-like"/>
    <property type="match status" value="1"/>
</dbReference>
<dbReference type="InterPro" id="IPR047091">
    <property type="entry name" value="EIN3-like_DNA-bd"/>
</dbReference>
<evidence type="ECO:0000256" key="4">
    <source>
        <dbReference type="ARBA" id="ARBA00023242"/>
    </source>
</evidence>
<dbReference type="GO" id="GO:0005634">
    <property type="term" value="C:nucleus"/>
    <property type="evidence" value="ECO:0007669"/>
    <property type="project" value="UniProtKB-SubCell"/>
</dbReference>
<dbReference type="InterPro" id="IPR006957">
    <property type="entry name" value="EIN3"/>
</dbReference>
<dbReference type="GO" id="GO:0009873">
    <property type="term" value="P:ethylene-activated signaling pathway"/>
    <property type="evidence" value="ECO:0007669"/>
    <property type="project" value="UniProtKB-KW"/>
</dbReference>
<comment type="subcellular location">
    <subcellularLocation>
        <location evidence="1">Nucleus</location>
    </subcellularLocation>
</comment>
<reference evidence="8 9" key="1">
    <citation type="submission" date="2018-09" db="EMBL/GenBank/DDBJ databases">
        <title>A high-quality reference genome of wild soybean provides a powerful tool to mine soybean genomes.</title>
        <authorList>
            <person name="Xie M."/>
            <person name="Chung C.Y.L."/>
            <person name="Li M.-W."/>
            <person name="Wong F.-L."/>
            <person name="Chan T.-F."/>
            <person name="Lam H.-M."/>
        </authorList>
    </citation>
    <scope>NUCLEOTIDE SEQUENCE [LARGE SCALE GENOMIC DNA]</scope>
    <source>
        <strain evidence="9">cv. W05</strain>
        <tissue evidence="8">Hypocotyl of etiolated seedlings</tissue>
    </source>
</reference>
<dbReference type="FunFam" id="1.10.3180.10:FF:000001">
    <property type="entry name" value="Ethylene insensitive 3-like 1"/>
    <property type="match status" value="1"/>
</dbReference>
<dbReference type="GO" id="GO:0003700">
    <property type="term" value="F:DNA-binding transcription factor activity"/>
    <property type="evidence" value="ECO:0007669"/>
    <property type="project" value="InterPro"/>
</dbReference>
<feature type="compositionally biased region" description="Polar residues" evidence="6">
    <location>
        <begin position="357"/>
        <end position="380"/>
    </location>
</feature>
<comment type="caution">
    <text evidence="8">The sequence shown here is derived from an EMBL/GenBank/DDBJ whole genome shotgun (WGS) entry which is preliminary data.</text>
</comment>
<evidence type="ECO:0000256" key="1">
    <source>
        <dbReference type="ARBA" id="ARBA00004123"/>
    </source>
</evidence>
<evidence type="ECO:0000313" key="9">
    <source>
        <dbReference type="Proteomes" id="UP000289340"/>
    </source>
</evidence>
<keyword evidence="3" id="KW-0936">Ethylene signaling pathway</keyword>
<evidence type="ECO:0000256" key="5">
    <source>
        <dbReference type="SAM" id="Coils"/>
    </source>
</evidence>
<evidence type="ECO:0000313" key="8">
    <source>
        <dbReference type="EMBL" id="RZC16278.1"/>
    </source>
</evidence>
<dbReference type="PANTHER" id="PTHR33305">
    <property type="entry name" value="ETHYLENE INSENSITIVE 3-LIKE 2 PROTEIN"/>
    <property type="match status" value="1"/>
</dbReference>
<evidence type="ECO:0000256" key="3">
    <source>
        <dbReference type="ARBA" id="ARBA00022745"/>
    </source>
</evidence>
<evidence type="ECO:0000259" key="7">
    <source>
        <dbReference type="Pfam" id="PF04873"/>
    </source>
</evidence>
<dbReference type="EMBL" id="QZWG01000004">
    <property type="protein sequence ID" value="RZC16278.1"/>
    <property type="molecule type" value="Genomic_DNA"/>
</dbReference>
<evidence type="ECO:0000256" key="6">
    <source>
        <dbReference type="SAM" id="MobiDB-lite"/>
    </source>
</evidence>
<comment type="similarity">
    <text evidence="2">Belongs to the EIN3 family.</text>
</comment>